<sequence length="619" mass="67613">MSKYSAYCGKILRVNLTTGAITEEKLSDEVLRKYVGCNGLGAYYLYKETEQGYDPLGEKSKLVFFTGPLTGTIFPCAPKIGIFGKSPLTGAFMDSYAGGHFGAELKFAGYDGLIIEGSSSKPVYLWIDNGKAELRDAAQHWGRTTTDTREAIKKEIGDELVRIAVIGPSGEKKVNYACIMVDGTHAAGRGGLGAVMGAKNLKAVAVKGTAACIDVADQEKTRALVEDIYQQIRTDKALGETLSKYGTTPATQTNNATGILGTRNWQKETFEEADSISHLQMAEKLFKKNFSCFNCPLRCAHYCEVKGGQYDGLKTVKPQYETVYSFGSLCGIGDLGVVAKANHICNEYGMDTISAGVSIAFIMECYEKGLISQEELDGIKAEFGNAEAMITLLEKTAVREGIGDFISQGTRKMSQKIGRGSNAFAINIKGLELAGHSARGYKGMSLGYSVSPRGGSHQDMRHLPERGGAFDRKTVEDKEKLVKDVTATTVIRDTFTYCAMLEGSIGRVGLTEKHLNIINAVCGFGFDLAELQEVADRIWNLERCFNVREGLSRKDDVLPERFMTEPIPEGPSQGMYTPREELDGMLDKYYALVGWDQNGIPKKETVQALGLDEIVQNLK</sequence>
<dbReference type="InterPro" id="IPR013983">
    <property type="entry name" value="Ald_Fedxn_OxRdtase_N"/>
</dbReference>
<keyword evidence="7" id="KW-0411">Iron-sulfur</keyword>
<protein>
    <submittedName>
        <fullName evidence="10">Aldehyde ferredoxin oxidoreductase</fullName>
    </submittedName>
</protein>
<dbReference type="AlphaFoldDB" id="A0A7G6E2N1"/>
<keyword evidence="4" id="KW-0479">Metal-binding</keyword>
<organism evidence="10 11">
    <name type="scientific">Thermanaerosceptrum fracticalcis</name>
    <dbReference type="NCBI Taxonomy" id="1712410"/>
    <lineage>
        <taxon>Bacteria</taxon>
        <taxon>Bacillati</taxon>
        <taxon>Bacillota</taxon>
        <taxon>Clostridia</taxon>
        <taxon>Eubacteriales</taxon>
        <taxon>Peptococcaceae</taxon>
        <taxon>Thermanaerosceptrum</taxon>
    </lineage>
</organism>
<dbReference type="GO" id="GO:0046872">
    <property type="term" value="F:metal ion binding"/>
    <property type="evidence" value="ECO:0007669"/>
    <property type="project" value="UniProtKB-KW"/>
</dbReference>
<dbReference type="InterPro" id="IPR013985">
    <property type="entry name" value="Ald_Fedxn_OxRdtase_dom3"/>
</dbReference>
<dbReference type="InterPro" id="IPR051919">
    <property type="entry name" value="W-dependent_AOR"/>
</dbReference>
<dbReference type="PANTHER" id="PTHR30038:SF0">
    <property type="entry name" value="TUNGSTEN-CONTAINING ALDEHYDE FERREDOXIN OXIDOREDUCTASE"/>
    <property type="match status" value="1"/>
</dbReference>
<proteinExistence type="inferred from homology"/>
<reference evidence="10 11" key="1">
    <citation type="journal article" date="2019" name="Front. Microbiol.">
        <title>Thermoanaerosceptrum fracticalcis gen. nov. sp. nov., a Novel Fumarate-Fermenting Microorganism From a Deep Fractured Carbonate Aquifer of the US Great Basin.</title>
        <authorList>
            <person name="Hamilton-Brehm S.D."/>
            <person name="Stewart L.E."/>
            <person name="Zavarin M."/>
            <person name="Caldwell M."/>
            <person name="Lawson P.A."/>
            <person name="Onstott T.C."/>
            <person name="Grzymski J."/>
            <person name="Neveux I."/>
            <person name="Lollar B.S."/>
            <person name="Russell C.E."/>
            <person name="Moser D.P."/>
        </authorList>
    </citation>
    <scope>NUCLEOTIDE SEQUENCE [LARGE SCALE GENOMIC DNA]</scope>
    <source>
        <strain evidence="10 11">DRI-13</strain>
    </source>
</reference>
<keyword evidence="11" id="KW-1185">Reference proteome</keyword>
<evidence type="ECO:0000256" key="4">
    <source>
        <dbReference type="ARBA" id="ARBA00022723"/>
    </source>
</evidence>
<dbReference type="PANTHER" id="PTHR30038">
    <property type="entry name" value="ALDEHYDE FERREDOXIN OXIDOREDUCTASE"/>
    <property type="match status" value="1"/>
</dbReference>
<dbReference type="InterPro" id="IPR013984">
    <property type="entry name" value="Ald_Fedxn_OxRdtase_dom2"/>
</dbReference>
<dbReference type="Pfam" id="PF01314">
    <property type="entry name" value="AFOR_C"/>
    <property type="match status" value="1"/>
</dbReference>
<dbReference type="KEGG" id="tfr:BR63_08415"/>
<dbReference type="OrthoDB" id="9763894at2"/>
<dbReference type="Gene3D" id="3.60.9.10">
    <property type="entry name" value="Aldehyde ferredoxin oxidoreductase, N-terminal domain"/>
    <property type="match status" value="1"/>
</dbReference>
<dbReference type="Proteomes" id="UP000515847">
    <property type="component" value="Chromosome"/>
</dbReference>
<evidence type="ECO:0000256" key="2">
    <source>
        <dbReference type="ARBA" id="ARBA00011032"/>
    </source>
</evidence>
<evidence type="ECO:0000259" key="9">
    <source>
        <dbReference type="SMART" id="SM00790"/>
    </source>
</evidence>
<dbReference type="InterPro" id="IPR036503">
    <property type="entry name" value="Ald_Fedxn_OxRdtase_N_sf"/>
</dbReference>
<dbReference type="GO" id="GO:0009055">
    <property type="term" value="F:electron transfer activity"/>
    <property type="evidence" value="ECO:0007669"/>
    <property type="project" value="InterPro"/>
</dbReference>
<keyword evidence="3" id="KW-0004">4Fe-4S</keyword>
<feature type="domain" description="Aldehyde ferredoxin oxidoreductase N-terminal" evidence="9">
    <location>
        <begin position="7"/>
        <end position="210"/>
    </location>
</feature>
<accession>A0A7G6E2N1</accession>
<evidence type="ECO:0000256" key="8">
    <source>
        <dbReference type="ARBA" id="ARBA00049934"/>
    </source>
</evidence>
<comment type="cofactor">
    <cofactor evidence="1">
        <name>[4Fe-4S] cluster</name>
        <dbReference type="ChEBI" id="CHEBI:49883"/>
    </cofactor>
</comment>
<name>A0A7G6E2N1_THEFR</name>
<evidence type="ECO:0000313" key="10">
    <source>
        <dbReference type="EMBL" id="QNB46335.1"/>
    </source>
</evidence>
<dbReference type="Gene3D" id="1.10.599.10">
    <property type="entry name" value="Aldehyde Ferredoxin Oxidoreductase Protein, subunit A, domain 3"/>
    <property type="match status" value="1"/>
</dbReference>
<evidence type="ECO:0000256" key="3">
    <source>
        <dbReference type="ARBA" id="ARBA00022485"/>
    </source>
</evidence>
<comment type="cofactor">
    <cofactor evidence="8">
        <name>tungstopterin</name>
        <dbReference type="ChEBI" id="CHEBI:30402"/>
    </cofactor>
</comment>
<dbReference type="SUPFAM" id="SSF56228">
    <property type="entry name" value="Aldehyde ferredoxin oxidoreductase, N-terminal domain"/>
    <property type="match status" value="1"/>
</dbReference>
<evidence type="ECO:0000256" key="5">
    <source>
        <dbReference type="ARBA" id="ARBA00023002"/>
    </source>
</evidence>
<evidence type="ECO:0000256" key="7">
    <source>
        <dbReference type="ARBA" id="ARBA00023014"/>
    </source>
</evidence>
<dbReference type="InterPro" id="IPR001203">
    <property type="entry name" value="OxRdtase_Ald_Fedxn_C"/>
</dbReference>
<dbReference type="RefSeq" id="WP_034422011.1">
    <property type="nucleotide sequence ID" value="NZ_CP045798.1"/>
</dbReference>
<comment type="similarity">
    <text evidence="2">Belongs to the AOR/FOR family.</text>
</comment>
<dbReference type="Gene3D" id="1.10.569.10">
    <property type="entry name" value="Aldehyde Ferredoxin Oxidoreductase Protein, subunit A, domain 2"/>
    <property type="match status" value="1"/>
</dbReference>
<dbReference type="Pfam" id="PF02730">
    <property type="entry name" value="AFOR_N"/>
    <property type="match status" value="1"/>
</dbReference>
<dbReference type="SUPFAM" id="SSF48310">
    <property type="entry name" value="Aldehyde ferredoxin oxidoreductase, C-terminal domains"/>
    <property type="match status" value="1"/>
</dbReference>
<gene>
    <name evidence="10" type="ORF">BR63_08415</name>
</gene>
<dbReference type="InterPro" id="IPR036021">
    <property type="entry name" value="Tungsten_al_ferr_oxy-like_C"/>
</dbReference>
<evidence type="ECO:0000256" key="6">
    <source>
        <dbReference type="ARBA" id="ARBA00023004"/>
    </source>
</evidence>
<dbReference type="GO" id="GO:0016625">
    <property type="term" value="F:oxidoreductase activity, acting on the aldehyde or oxo group of donors, iron-sulfur protein as acceptor"/>
    <property type="evidence" value="ECO:0007669"/>
    <property type="project" value="InterPro"/>
</dbReference>
<dbReference type="SMART" id="SM00790">
    <property type="entry name" value="AFOR_N"/>
    <property type="match status" value="1"/>
</dbReference>
<dbReference type="EMBL" id="CP045798">
    <property type="protein sequence ID" value="QNB46335.1"/>
    <property type="molecule type" value="Genomic_DNA"/>
</dbReference>
<evidence type="ECO:0000313" key="11">
    <source>
        <dbReference type="Proteomes" id="UP000515847"/>
    </source>
</evidence>
<evidence type="ECO:0000256" key="1">
    <source>
        <dbReference type="ARBA" id="ARBA00001966"/>
    </source>
</evidence>
<keyword evidence="5" id="KW-0560">Oxidoreductase</keyword>
<dbReference type="GO" id="GO:0051539">
    <property type="term" value="F:4 iron, 4 sulfur cluster binding"/>
    <property type="evidence" value="ECO:0007669"/>
    <property type="project" value="UniProtKB-KW"/>
</dbReference>
<keyword evidence="6" id="KW-0408">Iron</keyword>